<dbReference type="SUPFAM" id="SSF54211">
    <property type="entry name" value="Ribosomal protein S5 domain 2-like"/>
    <property type="match status" value="1"/>
</dbReference>
<evidence type="ECO:0000259" key="10">
    <source>
        <dbReference type="Pfam" id="PF00288"/>
    </source>
</evidence>
<dbReference type="NCBIfam" id="TIGR00154">
    <property type="entry name" value="ispE"/>
    <property type="match status" value="1"/>
</dbReference>
<dbReference type="InterPro" id="IPR013750">
    <property type="entry name" value="GHMP_kinase_C_dom"/>
</dbReference>
<keyword evidence="13" id="KW-1185">Reference proteome</keyword>
<keyword evidence="6 9" id="KW-0418">Kinase</keyword>
<evidence type="ECO:0000313" key="13">
    <source>
        <dbReference type="Proteomes" id="UP000027616"/>
    </source>
</evidence>
<comment type="pathway">
    <text evidence="9">Isoprenoid biosynthesis; isopentenyl diphosphate biosynthesis via DXP pathway; isopentenyl diphosphate from 1-deoxy-D-xylulose 5-phosphate: step 3/6.</text>
</comment>
<accession>A0A060REE9</accession>
<comment type="function">
    <text evidence="9">Catalyzes the phosphorylation of the position 2 hydroxy group of 4-diphosphocytidyl-2C-methyl-D-erythritol.</text>
</comment>
<dbReference type="KEGG" id="rbc:BN938_2958"/>
<dbReference type="PIRSF" id="PIRSF010376">
    <property type="entry name" value="IspE"/>
    <property type="match status" value="1"/>
</dbReference>
<dbReference type="GO" id="GO:0016114">
    <property type="term" value="P:terpenoid biosynthetic process"/>
    <property type="evidence" value="ECO:0007669"/>
    <property type="project" value="UniProtKB-UniRule"/>
</dbReference>
<dbReference type="InterPro" id="IPR036554">
    <property type="entry name" value="GHMP_kinase_C_sf"/>
</dbReference>
<keyword evidence="5 9" id="KW-0547">Nucleotide-binding</keyword>
<keyword evidence="4 9" id="KW-0808">Transferase</keyword>
<feature type="domain" description="GHMP kinase C-terminal" evidence="11">
    <location>
        <begin position="193"/>
        <end position="242"/>
    </location>
</feature>
<evidence type="ECO:0000256" key="6">
    <source>
        <dbReference type="ARBA" id="ARBA00022777"/>
    </source>
</evidence>
<dbReference type="InterPro" id="IPR020568">
    <property type="entry name" value="Ribosomal_Su5_D2-typ_SF"/>
</dbReference>
<comment type="caution">
    <text evidence="9">Lacks conserved residue(s) required for the propagation of feature annotation.</text>
</comment>
<comment type="similarity">
    <text evidence="1 9">Belongs to the GHMP kinase family. IspE subfamily.</text>
</comment>
<dbReference type="GO" id="GO:0050515">
    <property type="term" value="F:4-(cytidine 5'-diphospho)-2-C-methyl-D-erythritol kinase activity"/>
    <property type="evidence" value="ECO:0007669"/>
    <property type="project" value="UniProtKB-UniRule"/>
</dbReference>
<dbReference type="PANTHER" id="PTHR43527">
    <property type="entry name" value="4-DIPHOSPHOCYTIDYL-2-C-METHYL-D-ERYTHRITOL KINASE, CHLOROPLASTIC"/>
    <property type="match status" value="1"/>
</dbReference>
<dbReference type="GO" id="GO:0019288">
    <property type="term" value="P:isopentenyl diphosphate biosynthetic process, methylerythritol 4-phosphate pathway"/>
    <property type="evidence" value="ECO:0007669"/>
    <property type="project" value="UniProtKB-UniRule"/>
</dbReference>
<dbReference type="EC" id="2.7.1.148" evidence="2 9"/>
<proteinExistence type="inferred from homology"/>
<dbReference type="HAMAP" id="MF_00061">
    <property type="entry name" value="IspE"/>
    <property type="match status" value="1"/>
</dbReference>
<dbReference type="HOGENOM" id="CLU_053057_1_1_10"/>
<evidence type="ECO:0000256" key="8">
    <source>
        <dbReference type="ARBA" id="ARBA00032554"/>
    </source>
</evidence>
<evidence type="ECO:0000313" key="12">
    <source>
        <dbReference type="EMBL" id="CDN33023.1"/>
    </source>
</evidence>
<evidence type="ECO:0000256" key="4">
    <source>
        <dbReference type="ARBA" id="ARBA00022679"/>
    </source>
</evidence>
<feature type="binding site" evidence="9">
    <location>
        <begin position="79"/>
        <end position="89"/>
    </location>
    <ligand>
        <name>ATP</name>
        <dbReference type="ChEBI" id="CHEBI:30616"/>
    </ligand>
</feature>
<dbReference type="InterPro" id="IPR004424">
    <property type="entry name" value="IspE"/>
</dbReference>
<feature type="domain" description="GHMP kinase N-terminal" evidence="10">
    <location>
        <begin position="52"/>
        <end position="126"/>
    </location>
</feature>
<evidence type="ECO:0000256" key="1">
    <source>
        <dbReference type="ARBA" id="ARBA00009684"/>
    </source>
</evidence>
<dbReference type="UniPathway" id="UPA00056">
    <property type="reaction ID" value="UER00094"/>
</dbReference>
<dbReference type="PATRIC" id="fig|1433126.3.peg.2928"/>
<dbReference type="Gene3D" id="3.30.230.10">
    <property type="match status" value="1"/>
</dbReference>
<evidence type="ECO:0000256" key="5">
    <source>
        <dbReference type="ARBA" id="ARBA00022741"/>
    </source>
</evidence>
<dbReference type="eggNOG" id="COG1947">
    <property type="taxonomic scope" value="Bacteria"/>
</dbReference>
<organism evidence="12 13">
    <name type="scientific">Mucinivorans hirudinis</name>
    <dbReference type="NCBI Taxonomy" id="1433126"/>
    <lineage>
        <taxon>Bacteria</taxon>
        <taxon>Pseudomonadati</taxon>
        <taxon>Bacteroidota</taxon>
        <taxon>Bacteroidia</taxon>
        <taxon>Bacteroidales</taxon>
        <taxon>Rikenellaceae</taxon>
        <taxon>Mucinivorans</taxon>
    </lineage>
</organism>
<dbReference type="Gene3D" id="3.30.70.890">
    <property type="entry name" value="GHMP kinase, C-terminal domain"/>
    <property type="match status" value="1"/>
</dbReference>
<dbReference type="Pfam" id="PF00288">
    <property type="entry name" value="GHMP_kinases_N"/>
    <property type="match status" value="1"/>
</dbReference>
<dbReference type="EMBL" id="HG934468">
    <property type="protein sequence ID" value="CDN33023.1"/>
    <property type="molecule type" value="Genomic_DNA"/>
</dbReference>
<dbReference type="Pfam" id="PF08544">
    <property type="entry name" value="GHMP_kinases_C"/>
    <property type="match status" value="1"/>
</dbReference>
<dbReference type="GO" id="GO:0005524">
    <property type="term" value="F:ATP binding"/>
    <property type="evidence" value="ECO:0007669"/>
    <property type="project" value="UniProtKB-UniRule"/>
</dbReference>
<gene>
    <name evidence="9" type="primary">ispE</name>
    <name evidence="12" type="ORF">BN938_2958</name>
</gene>
<evidence type="ECO:0000256" key="7">
    <source>
        <dbReference type="ARBA" id="ARBA00022840"/>
    </source>
</evidence>
<reference evidence="12 13" key="1">
    <citation type="journal article" date="2015" name="Genome Announc.">
        <title>Complete Genome Sequence of the Novel Leech Symbiont Mucinivorans hirudinis M3T.</title>
        <authorList>
            <person name="Nelson M.C."/>
            <person name="Bomar L."/>
            <person name="Graf J."/>
        </authorList>
    </citation>
    <scope>NUCLEOTIDE SEQUENCE [LARGE SCALE GENOMIC DNA]</scope>
    <source>
        <strain evidence="13">M3</strain>
    </source>
</reference>
<dbReference type="InterPro" id="IPR006204">
    <property type="entry name" value="GHMP_kinase_N_dom"/>
</dbReference>
<dbReference type="SUPFAM" id="SSF55060">
    <property type="entry name" value="GHMP Kinase, C-terminal domain"/>
    <property type="match status" value="1"/>
</dbReference>
<keyword evidence="9" id="KW-0414">Isoprene biosynthesis</keyword>
<feature type="active site" evidence="9">
    <location>
        <position position="121"/>
    </location>
</feature>
<name>A0A060REE9_9BACT</name>
<evidence type="ECO:0000259" key="11">
    <source>
        <dbReference type="Pfam" id="PF08544"/>
    </source>
</evidence>
<protein>
    <recommendedName>
        <fullName evidence="3 9">4-diphosphocytidyl-2-C-methyl-D-erythritol kinase</fullName>
        <shortName evidence="9">CMK</shortName>
        <ecNumber evidence="2 9">2.7.1.148</ecNumber>
    </recommendedName>
    <alternativeName>
        <fullName evidence="8 9">4-(cytidine-5'-diphospho)-2-C-methyl-D-erythritol kinase</fullName>
    </alternativeName>
</protein>
<dbReference type="Proteomes" id="UP000027616">
    <property type="component" value="Chromosome I"/>
</dbReference>
<dbReference type="STRING" id="1433126.BN938_2958"/>
<evidence type="ECO:0000256" key="2">
    <source>
        <dbReference type="ARBA" id="ARBA00012052"/>
    </source>
</evidence>
<evidence type="ECO:0000256" key="3">
    <source>
        <dbReference type="ARBA" id="ARBA00017473"/>
    </source>
</evidence>
<dbReference type="InterPro" id="IPR014721">
    <property type="entry name" value="Ribsml_uS5_D2-typ_fold_subgr"/>
</dbReference>
<dbReference type="PANTHER" id="PTHR43527:SF2">
    <property type="entry name" value="4-DIPHOSPHOCYTIDYL-2-C-METHYL-D-ERYTHRITOL KINASE, CHLOROPLASTIC"/>
    <property type="match status" value="1"/>
</dbReference>
<comment type="catalytic activity">
    <reaction evidence="9">
        <text>4-CDP-2-C-methyl-D-erythritol + ATP = 4-CDP-2-C-methyl-D-erythritol 2-phosphate + ADP + H(+)</text>
        <dbReference type="Rhea" id="RHEA:18437"/>
        <dbReference type="ChEBI" id="CHEBI:15378"/>
        <dbReference type="ChEBI" id="CHEBI:30616"/>
        <dbReference type="ChEBI" id="CHEBI:57823"/>
        <dbReference type="ChEBI" id="CHEBI:57919"/>
        <dbReference type="ChEBI" id="CHEBI:456216"/>
        <dbReference type="EC" id="2.7.1.148"/>
    </reaction>
</comment>
<sequence length="255" mass="28101">MNIVGRRADGYHNIETVMYPVCGLSDLIEIAPAKEFAFSQSGIYIDCDTERNLCVRALRLMQERFDIGAAALHIHKRIPTGAGLGGGSANGTTVLKMCNEIWRLALSDDKLTELAAELGSDTPFFVRNIPQFARGRGEILSDFPLSLAGYWLLLIKPDVGVSTKEAYEGVTPKTPEIPILQILQQPPVNWRDRLANDFESSVFAKLPLLAQIKEQMYGSGAHYAAMSGSGSTIFGLFASEPTIASQYFYHKELLR</sequence>
<evidence type="ECO:0000256" key="9">
    <source>
        <dbReference type="HAMAP-Rule" id="MF_00061"/>
    </source>
</evidence>
<dbReference type="AlphaFoldDB" id="A0A060REE9"/>
<keyword evidence="7 9" id="KW-0067">ATP-binding</keyword>